<keyword evidence="3" id="KW-1185">Reference proteome</keyword>
<dbReference type="SUPFAM" id="SSF48371">
    <property type="entry name" value="ARM repeat"/>
    <property type="match status" value="1"/>
</dbReference>
<protein>
    <recommendedName>
        <fullName evidence="4">HEAT repeat domain-containing protein</fullName>
    </recommendedName>
</protein>
<sequence>MGGGSSKQRGGAATEGAKQAKKAAETEAVPVGPFDVAISGTSEDAALAEFIKGKMEGASLTVYWKPSNVEKDARILGKVLVDTKCLVSVVSATSAKMNHCTDHVSLAYISNKPIVVVSSTPKADVIQKFHFGMKLTLENLYWSVFDRAEERENNGRQFVQLVQEQLSKPTTEATLETVTVTESAPPGGMSRRRARINTKLRSHGSIEGETVDTTKDTFFDRNFPGETEVPWFKFQQAFLSDYEAQLSGLFTEDQVPWLLEMLRNDVFGGAEKISRDHFMTIRGHSPDKNAFWRQVSQIAVEKFNMQEVFNMRSTVRLTAIEKLSQFQNPAVVDALIRLLEDPDPNVRAVAAVSLGRTGNASDDVVDNLITLLKDADRIVRQGACLSLGHLKAEKAVPHIGHIWRNDFISVVRSAARTALELMGTESAKQVLNVTKILEDEIKALEGEHAIV</sequence>
<dbReference type="InterPro" id="IPR016024">
    <property type="entry name" value="ARM-type_fold"/>
</dbReference>
<gene>
    <name evidence="2" type="ORF">GBAR_LOCUS9496</name>
</gene>
<evidence type="ECO:0008006" key="4">
    <source>
        <dbReference type="Google" id="ProtNLM"/>
    </source>
</evidence>
<reference evidence="2" key="1">
    <citation type="submission" date="2023-03" db="EMBL/GenBank/DDBJ databases">
        <authorList>
            <person name="Steffen K."/>
            <person name="Cardenas P."/>
        </authorList>
    </citation>
    <scope>NUCLEOTIDE SEQUENCE</scope>
</reference>
<dbReference type="InterPro" id="IPR004155">
    <property type="entry name" value="PBS_lyase_HEAT"/>
</dbReference>
<dbReference type="Proteomes" id="UP001174909">
    <property type="component" value="Unassembled WGS sequence"/>
</dbReference>
<proteinExistence type="predicted"/>
<dbReference type="GO" id="GO:0019135">
    <property type="term" value="F:deoxyhypusine monooxygenase activity"/>
    <property type="evidence" value="ECO:0007669"/>
    <property type="project" value="TreeGrafter"/>
</dbReference>
<evidence type="ECO:0000313" key="3">
    <source>
        <dbReference type="Proteomes" id="UP001174909"/>
    </source>
</evidence>
<evidence type="ECO:0000313" key="2">
    <source>
        <dbReference type="EMBL" id="CAI8015313.1"/>
    </source>
</evidence>
<dbReference type="SMART" id="SM00567">
    <property type="entry name" value="EZ_HEAT"/>
    <property type="match status" value="4"/>
</dbReference>
<dbReference type="Pfam" id="PF13646">
    <property type="entry name" value="HEAT_2"/>
    <property type="match status" value="2"/>
</dbReference>
<name>A0AA35RPF6_GEOBA</name>
<evidence type="ECO:0000256" key="1">
    <source>
        <dbReference type="SAM" id="MobiDB-lite"/>
    </source>
</evidence>
<feature type="region of interest" description="Disordered" evidence="1">
    <location>
        <begin position="1"/>
        <end position="26"/>
    </location>
</feature>
<dbReference type="PANTHER" id="PTHR12697:SF5">
    <property type="entry name" value="DEOXYHYPUSINE HYDROXYLASE"/>
    <property type="match status" value="1"/>
</dbReference>
<dbReference type="PANTHER" id="PTHR12697">
    <property type="entry name" value="PBS LYASE HEAT-LIKE PROTEIN"/>
    <property type="match status" value="1"/>
</dbReference>
<comment type="caution">
    <text evidence="2">The sequence shown here is derived from an EMBL/GenBank/DDBJ whole genome shotgun (WGS) entry which is preliminary data.</text>
</comment>
<organism evidence="2 3">
    <name type="scientific">Geodia barretti</name>
    <name type="common">Barrett's horny sponge</name>
    <dbReference type="NCBI Taxonomy" id="519541"/>
    <lineage>
        <taxon>Eukaryota</taxon>
        <taxon>Metazoa</taxon>
        <taxon>Porifera</taxon>
        <taxon>Demospongiae</taxon>
        <taxon>Heteroscleromorpha</taxon>
        <taxon>Tetractinellida</taxon>
        <taxon>Astrophorina</taxon>
        <taxon>Geodiidae</taxon>
        <taxon>Geodia</taxon>
    </lineage>
</organism>
<dbReference type="EMBL" id="CASHTH010001433">
    <property type="protein sequence ID" value="CAI8015313.1"/>
    <property type="molecule type" value="Genomic_DNA"/>
</dbReference>
<dbReference type="InterPro" id="IPR011989">
    <property type="entry name" value="ARM-like"/>
</dbReference>
<accession>A0AA35RPF6</accession>
<dbReference type="AlphaFoldDB" id="A0AA35RPF6"/>
<dbReference type="Gene3D" id="1.25.10.10">
    <property type="entry name" value="Leucine-rich Repeat Variant"/>
    <property type="match status" value="1"/>
</dbReference>